<sequence>MFLESVLLAYVTLYYSGIKTGYRLAGPAAYLATPLGFDVGIWENVERRSFGVGGGQKVKLLS</sequence>
<dbReference type="EMBL" id="NMUF01000015">
    <property type="protein sequence ID" value="RFA98612.1"/>
    <property type="molecule type" value="Genomic_DNA"/>
</dbReference>
<evidence type="ECO:0000313" key="4">
    <source>
        <dbReference type="Proteomes" id="UP000257123"/>
    </source>
</evidence>
<protein>
    <submittedName>
        <fullName evidence="1">Uncharacterized protein</fullName>
    </submittedName>
</protein>
<reference evidence="3 4" key="1">
    <citation type="submission" date="2017-07" db="EMBL/GenBank/DDBJ databases">
        <title>Draft genome sequence of aerobic hyperthermophilic archaea, Pyrobaculum aerophilum YKB31 and YKB32.</title>
        <authorList>
            <person name="Mochizuki T."/>
            <person name="Berliner A.J."/>
            <person name="Yoshida-Takashima Y."/>
            <person name="Takaki Y."/>
            <person name="Nunoura T."/>
            <person name="Takai K."/>
        </authorList>
    </citation>
    <scope>NUCLEOTIDE SEQUENCE [LARGE SCALE GENOMIC DNA]</scope>
    <source>
        <strain evidence="1 4">YKB31</strain>
        <strain evidence="2 3">YKB32</strain>
    </source>
</reference>
<dbReference type="Proteomes" id="UP000257123">
    <property type="component" value="Unassembled WGS sequence"/>
</dbReference>
<dbReference type="Proteomes" id="UP000256877">
    <property type="component" value="Unassembled WGS sequence"/>
</dbReference>
<proteinExistence type="predicted"/>
<evidence type="ECO:0000313" key="1">
    <source>
        <dbReference type="EMBL" id="RFA94263.1"/>
    </source>
</evidence>
<dbReference type="AlphaFoldDB" id="A0A371QVT5"/>
<accession>A0A371QVT5</accession>
<name>A0A371QVT5_9CREN</name>
<comment type="caution">
    <text evidence="1">The sequence shown here is derived from an EMBL/GenBank/DDBJ whole genome shotgun (WGS) entry which is preliminary data.</text>
</comment>
<organism evidence="1 4">
    <name type="scientific">Pyrobaculum aerophilum</name>
    <dbReference type="NCBI Taxonomy" id="13773"/>
    <lineage>
        <taxon>Archaea</taxon>
        <taxon>Thermoproteota</taxon>
        <taxon>Thermoprotei</taxon>
        <taxon>Thermoproteales</taxon>
        <taxon>Thermoproteaceae</taxon>
        <taxon>Pyrobaculum</taxon>
    </lineage>
</organism>
<evidence type="ECO:0000313" key="3">
    <source>
        <dbReference type="Proteomes" id="UP000256877"/>
    </source>
</evidence>
<gene>
    <name evidence="1" type="ORF">CGL51_10575</name>
    <name evidence="2" type="ORF">CGL52_06805</name>
</gene>
<evidence type="ECO:0000313" key="2">
    <source>
        <dbReference type="EMBL" id="RFA98612.1"/>
    </source>
</evidence>
<dbReference type="EMBL" id="NMUE01000040">
    <property type="protein sequence ID" value="RFA94263.1"/>
    <property type="molecule type" value="Genomic_DNA"/>
</dbReference>